<evidence type="ECO:0000256" key="3">
    <source>
        <dbReference type="ARBA" id="ARBA00022801"/>
    </source>
</evidence>
<evidence type="ECO:0000256" key="4">
    <source>
        <dbReference type="ARBA" id="ARBA00022833"/>
    </source>
</evidence>
<accession>A0A518RBJ6</accession>
<keyword evidence="1" id="KW-0645">Protease</keyword>
<reference evidence="7 8" key="1">
    <citation type="submission" date="2019-07" db="EMBL/GenBank/DDBJ databases">
        <title>Sphingomonas alkalisoli sp. nov., isolated from rhizosphere soil of Suaedae salsa.</title>
        <authorList>
            <person name="Zhang H."/>
            <person name="Xu L."/>
            <person name="Zhang J.-X."/>
            <person name="Sun J.-Q."/>
        </authorList>
    </citation>
    <scope>NUCLEOTIDE SEQUENCE [LARGE SCALE GENOMIC DNA]</scope>
    <source>
        <strain evidence="7 8">XS-10</strain>
    </source>
</reference>
<dbReference type="PROSITE" id="PS50249">
    <property type="entry name" value="MPN"/>
    <property type="match status" value="1"/>
</dbReference>
<dbReference type="Gene3D" id="3.40.140.10">
    <property type="entry name" value="Cytidine Deaminase, domain 2"/>
    <property type="match status" value="1"/>
</dbReference>
<dbReference type="InterPro" id="IPR000555">
    <property type="entry name" value="JAMM/MPN+_dom"/>
</dbReference>
<dbReference type="OrthoDB" id="9802958at2"/>
<dbReference type="EMBL" id="CP042239">
    <property type="protein sequence ID" value="QDX24818.1"/>
    <property type="molecule type" value="Genomic_DNA"/>
</dbReference>
<protein>
    <submittedName>
        <fullName evidence="7">M67 family metallopeptidase</fullName>
    </submittedName>
</protein>
<evidence type="ECO:0000313" key="7">
    <source>
        <dbReference type="EMBL" id="QDX24818.1"/>
    </source>
</evidence>
<evidence type="ECO:0000256" key="5">
    <source>
        <dbReference type="ARBA" id="ARBA00023049"/>
    </source>
</evidence>
<dbReference type="Proteomes" id="UP000318055">
    <property type="component" value="Chromosome"/>
</dbReference>
<dbReference type="RefSeq" id="WP_145844429.1">
    <property type="nucleotide sequence ID" value="NZ_CP042239.1"/>
</dbReference>
<sequence length="138" mass="14291">MGLRISSCVIALIQQAAAEAAPLEACGLLFGDGAIARASVAANVAADPTCRFEIDPGALIAALRAEREGGERVIGYWHSHPSGDAMPSATDAAMAAPDGKLWLIAAGGAVTVWRAGTAGLHGRFERVMEIEVVSQFEF</sequence>
<dbReference type="SMART" id="SM00232">
    <property type="entry name" value="JAB_MPN"/>
    <property type="match status" value="1"/>
</dbReference>
<dbReference type="GO" id="GO:0006508">
    <property type="term" value="P:proteolysis"/>
    <property type="evidence" value="ECO:0007669"/>
    <property type="project" value="UniProtKB-KW"/>
</dbReference>
<name>A0A518RBJ6_9SPHN</name>
<keyword evidence="4" id="KW-0862">Zinc</keyword>
<keyword evidence="2" id="KW-0479">Metal-binding</keyword>
<feature type="domain" description="MPN" evidence="6">
    <location>
        <begin position="3"/>
        <end position="130"/>
    </location>
</feature>
<dbReference type="KEGG" id="ssua:FPZ54_01395"/>
<keyword evidence="5" id="KW-0482">Metalloprotease</keyword>
<dbReference type="InterPro" id="IPR037518">
    <property type="entry name" value="MPN"/>
</dbReference>
<dbReference type="SUPFAM" id="SSF102712">
    <property type="entry name" value="JAB1/MPN domain"/>
    <property type="match status" value="1"/>
</dbReference>
<organism evidence="7 8">
    <name type="scientific">Sphingomonas suaedae</name>
    <dbReference type="NCBI Taxonomy" id="2599297"/>
    <lineage>
        <taxon>Bacteria</taxon>
        <taxon>Pseudomonadati</taxon>
        <taxon>Pseudomonadota</taxon>
        <taxon>Alphaproteobacteria</taxon>
        <taxon>Sphingomonadales</taxon>
        <taxon>Sphingomonadaceae</taxon>
        <taxon>Sphingomonas</taxon>
    </lineage>
</organism>
<dbReference type="PANTHER" id="PTHR34858:SF1">
    <property type="entry name" value="CYSO-CYSTEINE PEPTIDASE"/>
    <property type="match status" value="1"/>
</dbReference>
<dbReference type="InterPro" id="IPR028090">
    <property type="entry name" value="JAB_dom_prok"/>
</dbReference>
<dbReference type="Pfam" id="PF14464">
    <property type="entry name" value="Prok-JAB"/>
    <property type="match status" value="1"/>
</dbReference>
<keyword evidence="3" id="KW-0378">Hydrolase</keyword>
<dbReference type="AlphaFoldDB" id="A0A518RBJ6"/>
<dbReference type="GO" id="GO:0008270">
    <property type="term" value="F:zinc ion binding"/>
    <property type="evidence" value="ECO:0007669"/>
    <property type="project" value="TreeGrafter"/>
</dbReference>
<dbReference type="CDD" id="cd08070">
    <property type="entry name" value="MPN_like"/>
    <property type="match status" value="1"/>
</dbReference>
<evidence type="ECO:0000256" key="2">
    <source>
        <dbReference type="ARBA" id="ARBA00022723"/>
    </source>
</evidence>
<dbReference type="GO" id="GO:0008235">
    <property type="term" value="F:metalloexopeptidase activity"/>
    <property type="evidence" value="ECO:0007669"/>
    <property type="project" value="TreeGrafter"/>
</dbReference>
<evidence type="ECO:0000259" key="6">
    <source>
        <dbReference type="PROSITE" id="PS50249"/>
    </source>
</evidence>
<proteinExistence type="predicted"/>
<keyword evidence="8" id="KW-1185">Reference proteome</keyword>
<dbReference type="InterPro" id="IPR051929">
    <property type="entry name" value="VirAsm_ModProt"/>
</dbReference>
<evidence type="ECO:0000313" key="8">
    <source>
        <dbReference type="Proteomes" id="UP000318055"/>
    </source>
</evidence>
<dbReference type="PANTHER" id="PTHR34858">
    <property type="entry name" value="CYSO-CYSTEINE PEPTIDASE"/>
    <property type="match status" value="1"/>
</dbReference>
<gene>
    <name evidence="7" type="ORF">FPZ54_01395</name>
</gene>
<evidence type="ECO:0000256" key="1">
    <source>
        <dbReference type="ARBA" id="ARBA00022670"/>
    </source>
</evidence>